<dbReference type="PROSITE" id="PS50280">
    <property type="entry name" value="SET"/>
    <property type="match status" value="1"/>
</dbReference>
<dbReference type="InterPro" id="IPR050600">
    <property type="entry name" value="SETD3_SETD6_MTase"/>
</dbReference>
<keyword evidence="3" id="KW-1185">Reference proteome</keyword>
<feature type="domain" description="SET" evidence="1">
    <location>
        <begin position="59"/>
        <end position="269"/>
    </location>
</feature>
<dbReference type="EMBL" id="CAUJNA010003503">
    <property type="protein sequence ID" value="CAJ1403597.1"/>
    <property type="molecule type" value="Genomic_DNA"/>
</dbReference>
<reference evidence="2" key="1">
    <citation type="submission" date="2023-08" db="EMBL/GenBank/DDBJ databases">
        <authorList>
            <person name="Chen Y."/>
            <person name="Shah S."/>
            <person name="Dougan E. K."/>
            <person name="Thang M."/>
            <person name="Chan C."/>
        </authorList>
    </citation>
    <scope>NUCLEOTIDE SEQUENCE</scope>
</reference>
<comment type="caution">
    <text evidence="2">The sequence shown here is derived from an EMBL/GenBank/DDBJ whole genome shotgun (WGS) entry which is preliminary data.</text>
</comment>
<gene>
    <name evidence="2" type="ORF">EVOR1521_LOCUS26241</name>
</gene>
<organism evidence="2 3">
    <name type="scientific">Effrenium voratum</name>
    <dbReference type="NCBI Taxonomy" id="2562239"/>
    <lineage>
        <taxon>Eukaryota</taxon>
        <taxon>Sar</taxon>
        <taxon>Alveolata</taxon>
        <taxon>Dinophyceae</taxon>
        <taxon>Suessiales</taxon>
        <taxon>Symbiodiniaceae</taxon>
        <taxon>Effrenium</taxon>
    </lineage>
</organism>
<evidence type="ECO:0000313" key="2">
    <source>
        <dbReference type="EMBL" id="CAJ1403597.1"/>
    </source>
</evidence>
<sequence length="315" mass="34382">MCAASLVPCRGFASSCYWQTASVLLAGLCAFNGRGTLCDSGPEQDRLKTWLKKHGGYMKGLSVKQIPGRGKGLVKQDGPAASSEMLLRVPWKLVLHRDLVDKDPRLQQLMEKWRLSQGSASDSQAIRFWLLHSDPEWAPWLELLPQELNAGAEALPLALAFSGSEALRGTALQREAEVLLEAKRSEWHALSLIAPMAPTWERFLWAQAIVSTRSSTLPMGPREVPCLVPVLDFANHGEPNACIRGTGKGVELVACKAILEGEEILISYGAHSAEQFLFAFGFFPPEAEVEPVVPLRSSTPLVLRANKQAKTACAS</sequence>
<evidence type="ECO:0000259" key="1">
    <source>
        <dbReference type="PROSITE" id="PS50280"/>
    </source>
</evidence>
<dbReference type="InterPro" id="IPR001214">
    <property type="entry name" value="SET_dom"/>
</dbReference>
<dbReference type="InterPro" id="IPR046341">
    <property type="entry name" value="SET_dom_sf"/>
</dbReference>
<dbReference type="CDD" id="cd10527">
    <property type="entry name" value="SET_LSMT"/>
    <property type="match status" value="1"/>
</dbReference>
<dbReference type="GO" id="GO:0016279">
    <property type="term" value="F:protein-lysine N-methyltransferase activity"/>
    <property type="evidence" value="ECO:0007669"/>
    <property type="project" value="TreeGrafter"/>
</dbReference>
<dbReference type="Pfam" id="PF00856">
    <property type="entry name" value="SET"/>
    <property type="match status" value="1"/>
</dbReference>
<evidence type="ECO:0000313" key="3">
    <source>
        <dbReference type="Proteomes" id="UP001178507"/>
    </source>
</evidence>
<protein>
    <recommendedName>
        <fullName evidence="1">SET domain-containing protein</fullName>
    </recommendedName>
</protein>
<dbReference type="PANTHER" id="PTHR13271">
    <property type="entry name" value="UNCHARACTERIZED PUTATIVE METHYLTRANSFERASE"/>
    <property type="match status" value="1"/>
</dbReference>
<name>A0AA36NE03_9DINO</name>
<dbReference type="Proteomes" id="UP001178507">
    <property type="component" value="Unassembled WGS sequence"/>
</dbReference>
<proteinExistence type="predicted"/>
<dbReference type="SUPFAM" id="SSF82199">
    <property type="entry name" value="SET domain"/>
    <property type="match status" value="1"/>
</dbReference>
<dbReference type="AlphaFoldDB" id="A0AA36NE03"/>
<dbReference type="Gene3D" id="3.90.1410.10">
    <property type="entry name" value="set domain protein methyltransferase, domain 1"/>
    <property type="match status" value="1"/>
</dbReference>
<accession>A0AA36NE03</accession>